<sequence>MPKEKQTTKKQEKYTLILDAAETLMKKKGLYSLNMDEVSYFSNLAKGTLYLYFRSKEEILAALALKARILLLAHFEKAVLNENQPIQQLKAIIHANYTFLKNNPLYYELVSFYEINDRETETEEMSAVILRITELVIGIIKNGQLAGEIDSRIDPSILSFTMWGMTVGIMQLLKVKAATISNHPNLSENIVLDNYIKVFLDGIK</sequence>
<dbReference type="InterPro" id="IPR001647">
    <property type="entry name" value="HTH_TetR"/>
</dbReference>
<proteinExistence type="predicted"/>
<evidence type="ECO:0000313" key="5">
    <source>
        <dbReference type="Proteomes" id="UP001179181"/>
    </source>
</evidence>
<gene>
    <name evidence="4" type="ORF">FHS68_002125</name>
</gene>
<dbReference type="PANTHER" id="PTHR43479:SF11">
    <property type="entry name" value="ACREF_ENVCD OPERON REPRESSOR-RELATED"/>
    <property type="match status" value="1"/>
</dbReference>
<dbReference type="EMBL" id="JAASQJ010000002">
    <property type="protein sequence ID" value="NIJ52955.1"/>
    <property type="molecule type" value="Genomic_DNA"/>
</dbReference>
<feature type="domain" description="HTH tetR-type" evidence="3">
    <location>
        <begin position="11"/>
        <end position="71"/>
    </location>
</feature>
<dbReference type="SUPFAM" id="SSF46689">
    <property type="entry name" value="Homeodomain-like"/>
    <property type="match status" value="1"/>
</dbReference>
<dbReference type="RefSeq" id="WP_167269743.1">
    <property type="nucleotide sequence ID" value="NZ_JAASQJ010000002.1"/>
</dbReference>
<dbReference type="PANTHER" id="PTHR43479">
    <property type="entry name" value="ACREF/ENVCD OPERON REPRESSOR-RELATED"/>
    <property type="match status" value="1"/>
</dbReference>
<keyword evidence="5" id="KW-1185">Reference proteome</keyword>
<dbReference type="Proteomes" id="UP001179181">
    <property type="component" value="Unassembled WGS sequence"/>
</dbReference>
<dbReference type="Gene3D" id="1.10.10.60">
    <property type="entry name" value="Homeodomain-like"/>
    <property type="match status" value="1"/>
</dbReference>
<dbReference type="Pfam" id="PF00440">
    <property type="entry name" value="TetR_N"/>
    <property type="match status" value="1"/>
</dbReference>
<evidence type="ECO:0000259" key="3">
    <source>
        <dbReference type="PROSITE" id="PS50977"/>
    </source>
</evidence>
<accession>A0ABX0UNC7</accession>
<dbReference type="InterPro" id="IPR036271">
    <property type="entry name" value="Tet_transcr_reg_TetR-rel_C_sf"/>
</dbReference>
<dbReference type="InterPro" id="IPR009057">
    <property type="entry name" value="Homeodomain-like_sf"/>
</dbReference>
<organism evidence="4 5">
    <name type="scientific">Dyadobacter arcticus</name>
    <dbReference type="NCBI Taxonomy" id="1078754"/>
    <lineage>
        <taxon>Bacteria</taxon>
        <taxon>Pseudomonadati</taxon>
        <taxon>Bacteroidota</taxon>
        <taxon>Cytophagia</taxon>
        <taxon>Cytophagales</taxon>
        <taxon>Spirosomataceae</taxon>
        <taxon>Dyadobacter</taxon>
    </lineage>
</organism>
<dbReference type="PRINTS" id="PR00455">
    <property type="entry name" value="HTHTETR"/>
</dbReference>
<evidence type="ECO:0000256" key="1">
    <source>
        <dbReference type="ARBA" id="ARBA00023125"/>
    </source>
</evidence>
<keyword evidence="1 2" id="KW-0238">DNA-binding</keyword>
<feature type="DNA-binding region" description="H-T-H motif" evidence="2">
    <location>
        <begin position="34"/>
        <end position="53"/>
    </location>
</feature>
<protein>
    <submittedName>
        <fullName evidence="4">AcrR family transcriptional regulator</fullName>
    </submittedName>
</protein>
<dbReference type="Gene3D" id="1.10.357.10">
    <property type="entry name" value="Tetracycline Repressor, domain 2"/>
    <property type="match status" value="1"/>
</dbReference>
<dbReference type="InterPro" id="IPR050624">
    <property type="entry name" value="HTH-type_Tx_Regulator"/>
</dbReference>
<name>A0ABX0UNC7_9BACT</name>
<evidence type="ECO:0000313" key="4">
    <source>
        <dbReference type="EMBL" id="NIJ52955.1"/>
    </source>
</evidence>
<comment type="caution">
    <text evidence="4">The sequence shown here is derived from an EMBL/GenBank/DDBJ whole genome shotgun (WGS) entry which is preliminary data.</text>
</comment>
<evidence type="ECO:0000256" key="2">
    <source>
        <dbReference type="PROSITE-ProRule" id="PRU00335"/>
    </source>
</evidence>
<reference evidence="4 5" key="1">
    <citation type="submission" date="2020-03" db="EMBL/GenBank/DDBJ databases">
        <title>Genomic Encyclopedia of Type Strains, Phase IV (KMG-IV): sequencing the most valuable type-strain genomes for metagenomic binning, comparative biology and taxonomic classification.</title>
        <authorList>
            <person name="Goeker M."/>
        </authorList>
    </citation>
    <scope>NUCLEOTIDE SEQUENCE [LARGE SCALE GENOMIC DNA]</scope>
    <source>
        <strain evidence="4 5">DSM 102865</strain>
    </source>
</reference>
<dbReference type="PROSITE" id="PS50977">
    <property type="entry name" value="HTH_TETR_2"/>
    <property type="match status" value="1"/>
</dbReference>
<dbReference type="SUPFAM" id="SSF48498">
    <property type="entry name" value="Tetracyclin repressor-like, C-terminal domain"/>
    <property type="match status" value="1"/>
</dbReference>